<gene>
    <name evidence="4" type="ORF">IAR55_006036</name>
</gene>
<evidence type="ECO:0000256" key="1">
    <source>
        <dbReference type="SAM" id="MobiDB-lite"/>
    </source>
</evidence>
<evidence type="ECO:0000313" key="4">
    <source>
        <dbReference type="EMBL" id="KAK8845323.1"/>
    </source>
</evidence>
<protein>
    <recommendedName>
        <fullName evidence="6">Nuclear protein</fullName>
    </recommendedName>
</protein>
<dbReference type="CDD" id="cd00866">
    <property type="entry name" value="PEBP_euk"/>
    <property type="match status" value="1"/>
</dbReference>
<feature type="signal peptide" evidence="3">
    <location>
        <begin position="1"/>
        <end position="16"/>
    </location>
</feature>
<dbReference type="RefSeq" id="XP_066800131.1">
    <property type="nucleotide sequence ID" value="XM_066949123.1"/>
</dbReference>
<keyword evidence="5" id="KW-1185">Reference proteome</keyword>
<feature type="region of interest" description="Disordered" evidence="1">
    <location>
        <begin position="240"/>
        <end position="280"/>
    </location>
</feature>
<dbReference type="PANTHER" id="PTHR11362">
    <property type="entry name" value="PHOSPHATIDYLETHANOLAMINE-BINDING PROTEIN"/>
    <property type="match status" value="1"/>
</dbReference>
<evidence type="ECO:0000256" key="3">
    <source>
        <dbReference type="SAM" id="SignalP"/>
    </source>
</evidence>
<keyword evidence="3" id="KW-0732">Signal</keyword>
<dbReference type="Pfam" id="PF01161">
    <property type="entry name" value="PBP"/>
    <property type="match status" value="1"/>
</dbReference>
<dbReference type="SUPFAM" id="SSF49777">
    <property type="entry name" value="PEBP-like"/>
    <property type="match status" value="1"/>
</dbReference>
<name>A0AAW0YRV0_9TREE</name>
<proteinExistence type="predicted"/>
<dbReference type="Gene3D" id="3.90.280.10">
    <property type="entry name" value="PEBP-like"/>
    <property type="match status" value="1"/>
</dbReference>
<evidence type="ECO:0008006" key="6">
    <source>
        <dbReference type="Google" id="ProtNLM"/>
    </source>
</evidence>
<dbReference type="Proteomes" id="UP001388673">
    <property type="component" value="Unassembled WGS sequence"/>
</dbReference>
<feature type="transmembrane region" description="Helical" evidence="2">
    <location>
        <begin position="285"/>
        <end position="306"/>
    </location>
</feature>
<keyword evidence="2" id="KW-0812">Transmembrane</keyword>
<dbReference type="GeneID" id="92183294"/>
<dbReference type="InterPro" id="IPR036610">
    <property type="entry name" value="PEBP-like_sf"/>
</dbReference>
<keyword evidence="2" id="KW-0472">Membrane</keyword>
<comment type="caution">
    <text evidence="4">The sequence shown here is derived from an EMBL/GenBank/DDBJ whole genome shotgun (WGS) entry which is preliminary data.</text>
</comment>
<reference evidence="4 5" key="1">
    <citation type="journal article" date="2024" name="bioRxiv">
        <title>Comparative genomics of Cryptococcus and Kwoniella reveals pathogenesis evolution and contrasting karyotype dynamics via intercentromeric recombination or chromosome fusion.</title>
        <authorList>
            <person name="Coelho M.A."/>
            <person name="David-Palma M."/>
            <person name="Shea T."/>
            <person name="Bowers K."/>
            <person name="McGinley-Smith S."/>
            <person name="Mohammad A.W."/>
            <person name="Gnirke A."/>
            <person name="Yurkov A.M."/>
            <person name="Nowrousian M."/>
            <person name="Sun S."/>
            <person name="Cuomo C.A."/>
            <person name="Heitman J."/>
        </authorList>
    </citation>
    <scope>NUCLEOTIDE SEQUENCE [LARGE SCALE GENOMIC DNA]</scope>
    <source>
        <strain evidence="4 5">CBS 13917</strain>
    </source>
</reference>
<accession>A0AAW0YRV0</accession>
<sequence length="308" mass="30377">MFSLIPVLALLVPVLAQTGSTGSASAVDIEGLQANFEQAQLVPQLLATFDPTATLTVTFGTDTISTGQNLTAAEVASYPNVSVTPSSNTTFEDGTLYTILMVDANPVGTDEATTEQTRHWLVNSVSIATASAAPYAVNYTGSTAITDYAGPGPFAGTGSHRYVIALYEQPSTFTAPANLSTAGTPLGTIFLSSYVSESGLGDLISANYFQVENGVATFTPAATTAVDSTTLAGFASTTASSSATGSASASGSGSASASRSTAGSATSSAAPASSSSSTSAAGKQGVAWGVVVGGMGVVGAVIGAGLGM</sequence>
<organism evidence="4 5">
    <name type="scientific">Kwoniella newhampshirensis</name>
    <dbReference type="NCBI Taxonomy" id="1651941"/>
    <lineage>
        <taxon>Eukaryota</taxon>
        <taxon>Fungi</taxon>
        <taxon>Dikarya</taxon>
        <taxon>Basidiomycota</taxon>
        <taxon>Agaricomycotina</taxon>
        <taxon>Tremellomycetes</taxon>
        <taxon>Tremellales</taxon>
        <taxon>Cryptococcaceae</taxon>
        <taxon>Kwoniella</taxon>
    </lineage>
</organism>
<feature type="chain" id="PRO_5043598045" description="Nuclear protein" evidence="3">
    <location>
        <begin position="17"/>
        <end position="308"/>
    </location>
</feature>
<evidence type="ECO:0000313" key="5">
    <source>
        <dbReference type="Proteomes" id="UP001388673"/>
    </source>
</evidence>
<dbReference type="InterPro" id="IPR035810">
    <property type="entry name" value="PEBP_euk"/>
</dbReference>
<dbReference type="EMBL" id="JBCAWK010000012">
    <property type="protein sequence ID" value="KAK8845323.1"/>
    <property type="molecule type" value="Genomic_DNA"/>
</dbReference>
<dbReference type="InterPro" id="IPR008914">
    <property type="entry name" value="PEBP"/>
</dbReference>
<dbReference type="PANTHER" id="PTHR11362:SF140">
    <property type="entry name" value="PEBP-LIKE PROTEIN"/>
    <property type="match status" value="1"/>
</dbReference>
<evidence type="ECO:0000256" key="2">
    <source>
        <dbReference type="SAM" id="Phobius"/>
    </source>
</evidence>
<keyword evidence="2" id="KW-1133">Transmembrane helix</keyword>
<dbReference type="AlphaFoldDB" id="A0AAW0YRV0"/>
<dbReference type="KEGG" id="kne:92183294"/>